<keyword evidence="3" id="KW-1185">Reference proteome</keyword>
<proteinExistence type="predicted"/>
<evidence type="ECO:0000313" key="2">
    <source>
        <dbReference type="EMBL" id="GIH66757.1"/>
    </source>
</evidence>
<organism evidence="2 3">
    <name type="scientific">Microbispora siamensis</name>
    <dbReference type="NCBI Taxonomy" id="564413"/>
    <lineage>
        <taxon>Bacteria</taxon>
        <taxon>Bacillati</taxon>
        <taxon>Actinomycetota</taxon>
        <taxon>Actinomycetes</taxon>
        <taxon>Streptosporangiales</taxon>
        <taxon>Streptosporangiaceae</taxon>
        <taxon>Microbispora</taxon>
    </lineage>
</organism>
<name>A0ABQ4GZC9_9ACTN</name>
<evidence type="ECO:0000313" key="3">
    <source>
        <dbReference type="Proteomes" id="UP000660454"/>
    </source>
</evidence>
<keyword evidence="1" id="KW-0472">Membrane</keyword>
<sequence>MVALNVGALTIFLWHMTAYLVVLWAYEGLGGTLPAQPTAGWWAQRWLWLVAPSVVLVVLAVLFVRVELAARRPRRGAGR</sequence>
<protein>
    <recommendedName>
        <fullName evidence="4">DUF3995 domain-containing protein</fullName>
    </recommendedName>
</protein>
<dbReference type="Proteomes" id="UP000660454">
    <property type="component" value="Unassembled WGS sequence"/>
</dbReference>
<reference evidence="2 3" key="1">
    <citation type="submission" date="2021-01" db="EMBL/GenBank/DDBJ databases">
        <title>Whole genome shotgun sequence of Microbispora siamensis NBRC 104113.</title>
        <authorList>
            <person name="Komaki H."/>
            <person name="Tamura T."/>
        </authorList>
    </citation>
    <scope>NUCLEOTIDE SEQUENCE [LARGE SCALE GENOMIC DNA]</scope>
    <source>
        <strain evidence="2 3">NBRC 104113</strain>
    </source>
</reference>
<keyword evidence="1" id="KW-0812">Transmembrane</keyword>
<accession>A0ABQ4GZC9</accession>
<keyword evidence="1" id="KW-1133">Transmembrane helix</keyword>
<dbReference type="EMBL" id="BOOF01000059">
    <property type="protein sequence ID" value="GIH66757.1"/>
    <property type="molecule type" value="Genomic_DNA"/>
</dbReference>
<evidence type="ECO:0000256" key="1">
    <source>
        <dbReference type="SAM" id="Phobius"/>
    </source>
</evidence>
<evidence type="ECO:0008006" key="4">
    <source>
        <dbReference type="Google" id="ProtNLM"/>
    </source>
</evidence>
<feature type="transmembrane region" description="Helical" evidence="1">
    <location>
        <begin position="7"/>
        <end position="26"/>
    </location>
</feature>
<gene>
    <name evidence="2" type="ORF">Msi02_75740</name>
</gene>
<feature type="transmembrane region" description="Helical" evidence="1">
    <location>
        <begin position="46"/>
        <end position="66"/>
    </location>
</feature>
<comment type="caution">
    <text evidence="2">The sequence shown here is derived from an EMBL/GenBank/DDBJ whole genome shotgun (WGS) entry which is preliminary data.</text>
</comment>